<evidence type="ECO:0000256" key="5">
    <source>
        <dbReference type="SAM" id="MobiDB-lite"/>
    </source>
</evidence>
<dbReference type="PANTHER" id="PTHR11051:SF13">
    <property type="entry name" value="GLYCOSYL TRANSFERASE"/>
    <property type="match status" value="1"/>
</dbReference>
<protein>
    <submittedName>
        <fullName evidence="9">Alpha,alpha-trehalose phosphorylase</fullName>
    </submittedName>
</protein>
<evidence type="ECO:0000256" key="3">
    <source>
        <dbReference type="PIRSR" id="PIRSR036289-50"/>
    </source>
</evidence>
<feature type="active site" description="Proton donor" evidence="3">
    <location>
        <position position="489"/>
    </location>
</feature>
<dbReference type="InterPro" id="IPR017045">
    <property type="entry name" value="Malt_Pase/Glycosyl_Hdrlase"/>
</dbReference>
<comment type="similarity">
    <text evidence="1">Belongs to the glycosyl hydrolase 65 family.</text>
</comment>
<dbReference type="AlphaFoldDB" id="A0A543DYZ8"/>
<evidence type="ECO:0000259" key="7">
    <source>
        <dbReference type="Pfam" id="PF03633"/>
    </source>
</evidence>
<dbReference type="RefSeq" id="WP_142049081.1">
    <property type="nucleotide sequence ID" value="NZ_VFPA01000001.1"/>
</dbReference>
<dbReference type="PANTHER" id="PTHR11051">
    <property type="entry name" value="GLYCOSYL HYDROLASE-RELATED"/>
    <property type="match status" value="1"/>
</dbReference>
<dbReference type="InterPro" id="IPR008928">
    <property type="entry name" value="6-hairpin_glycosidase_sf"/>
</dbReference>
<dbReference type="InterPro" id="IPR005194">
    <property type="entry name" value="Glyco_hydro_65_C"/>
</dbReference>
<dbReference type="InterPro" id="IPR005196">
    <property type="entry name" value="Glyco_hydro_65_N"/>
</dbReference>
<dbReference type="Pfam" id="PF03633">
    <property type="entry name" value="Glyco_hydro_65C"/>
    <property type="match status" value="1"/>
</dbReference>
<feature type="region of interest" description="Disordered" evidence="5">
    <location>
        <begin position="767"/>
        <end position="813"/>
    </location>
</feature>
<dbReference type="Gene3D" id="2.70.98.40">
    <property type="entry name" value="Glycoside hydrolase, family 65, N-terminal domain"/>
    <property type="match status" value="1"/>
</dbReference>
<comment type="caution">
    <text evidence="9">The sequence shown here is derived from an EMBL/GenBank/DDBJ whole genome shotgun (WGS) entry which is preliminary data.</text>
</comment>
<feature type="binding site" evidence="4">
    <location>
        <begin position="362"/>
        <end position="363"/>
    </location>
    <ligand>
        <name>substrate</name>
    </ligand>
</feature>
<dbReference type="Pfam" id="PF03636">
    <property type="entry name" value="Glyco_hydro_65N"/>
    <property type="match status" value="1"/>
</dbReference>
<feature type="compositionally biased region" description="Low complexity" evidence="5">
    <location>
        <begin position="784"/>
        <end position="795"/>
    </location>
</feature>
<evidence type="ECO:0000259" key="6">
    <source>
        <dbReference type="Pfam" id="PF03632"/>
    </source>
</evidence>
<feature type="domain" description="Glycoside hydrolase family 65 central catalytic" evidence="6">
    <location>
        <begin position="328"/>
        <end position="681"/>
    </location>
</feature>
<sequence>MSSGRAFSVEPWVVREPRLDLDRMGQVESVFALSNGHIGLRGNLDEGEPHAMPGTYLNSFYERRPLPYAEGGYGYPESGQTIINVTNGKLIRLLVEDEPFDLRYGRLHRHERVLDMRSGTLSRDVEWESPAGRVVRVRSTRMVSLTQRAIAAICYEVEVVDAPALVVLQSELVANEQLPGRDEADPRVEAALTDPLVAEQHGSHGAGAYLIHGTRRSGLHVAAAMDHEVHGPETAEVTSEAAEDTGRTTVIARLEPGKPLRLVKYLAYGWSSRRSLPALHDQVRAALAAARYTGWDGLVAEQRQYLDEFWETADVEIDGDAELQQAVRLATFHVLQAGARAERRAIGAKGLTGEGYDGHTFWDTETFCLPVLSHLAPHAAADALRWRQSILPQAYERAEQLGLGGAAFPWRTIRGQECSGYWPAGTAAFHINADIADAVRRHVAATGDEVFEREVGLELLVATARLWRSLGHHDSSGEFRIDGVTGPDEYTAIVDNNVYTNLMAQQNLRYAAEVAARHGRAAARLGVDAEEMASWRDAAKSMRIPFDEVLGVHPQAEGFTSHAVWDFAGTPAHMYPLLLNVPYFDLYRKQVIKQADLVLAMQLRPDAFDLEQMRRNFAYYEGLTVRDSSLSACTQSVVAARTGHLGLAYDYLAEAALVDLDDLAGNSDHGVHIASMAGTWTAVVAGFGGMQMDDAGIAFAPRLPAALPRISFGLRWQGRQLRVEIRPDEVEYRLVSGPPMRLRHHGEALALTEDEPQVRDIPVLDPVEPVEQPHGRAPRPRHPAGPAWTAATSRRAASHPEPWAATGDMRETG</sequence>
<dbReference type="InterPro" id="IPR005195">
    <property type="entry name" value="Glyco_hydro_65_M"/>
</dbReference>
<dbReference type="Pfam" id="PF03632">
    <property type="entry name" value="Glyco_hydro_65m"/>
    <property type="match status" value="1"/>
</dbReference>
<reference evidence="9 10" key="1">
    <citation type="submission" date="2019-06" db="EMBL/GenBank/DDBJ databases">
        <title>Sequencing the genomes of 1000 actinobacteria strains.</title>
        <authorList>
            <person name="Klenk H.-P."/>
        </authorList>
    </citation>
    <scope>NUCLEOTIDE SEQUENCE [LARGE SCALE GENOMIC DNA]</scope>
    <source>
        <strain evidence="9 10">DSM 45301</strain>
    </source>
</reference>
<dbReference type="Gene3D" id="1.50.10.10">
    <property type="match status" value="1"/>
</dbReference>
<proteinExistence type="inferred from homology"/>
<accession>A0A543DYZ8</accession>
<dbReference type="EMBL" id="VFPA01000001">
    <property type="protein sequence ID" value="TQM14558.1"/>
    <property type="molecule type" value="Genomic_DNA"/>
</dbReference>
<feature type="domain" description="Glycoside hydrolase family 65 C-terminal" evidence="7">
    <location>
        <begin position="690"/>
        <end position="750"/>
    </location>
</feature>
<evidence type="ECO:0000259" key="8">
    <source>
        <dbReference type="Pfam" id="PF03636"/>
    </source>
</evidence>
<evidence type="ECO:0000313" key="10">
    <source>
        <dbReference type="Proteomes" id="UP000315677"/>
    </source>
</evidence>
<dbReference type="InterPro" id="IPR011013">
    <property type="entry name" value="Gal_mutarotase_sf_dom"/>
</dbReference>
<dbReference type="PIRSF" id="PIRSF036289">
    <property type="entry name" value="Glycosyl_hydrolase_malt_phosph"/>
    <property type="match status" value="1"/>
</dbReference>
<dbReference type="OrthoDB" id="9816160at2"/>
<dbReference type="InterPro" id="IPR012341">
    <property type="entry name" value="6hp_glycosidase-like_sf"/>
</dbReference>
<dbReference type="SUPFAM" id="SSF48208">
    <property type="entry name" value="Six-hairpin glycosidases"/>
    <property type="match status" value="1"/>
</dbReference>
<name>A0A543DYZ8_9PSEU</name>
<evidence type="ECO:0000313" key="9">
    <source>
        <dbReference type="EMBL" id="TQM14558.1"/>
    </source>
</evidence>
<dbReference type="Proteomes" id="UP000315677">
    <property type="component" value="Unassembled WGS sequence"/>
</dbReference>
<dbReference type="GO" id="GO:0016757">
    <property type="term" value="F:glycosyltransferase activity"/>
    <property type="evidence" value="ECO:0007669"/>
    <property type="project" value="UniProtKB-ARBA"/>
</dbReference>
<dbReference type="SUPFAM" id="SSF74650">
    <property type="entry name" value="Galactose mutarotase-like"/>
    <property type="match status" value="1"/>
</dbReference>
<keyword evidence="10" id="KW-1185">Reference proteome</keyword>
<evidence type="ECO:0000256" key="1">
    <source>
        <dbReference type="ARBA" id="ARBA00006768"/>
    </source>
</evidence>
<dbReference type="GO" id="GO:0004553">
    <property type="term" value="F:hydrolase activity, hydrolyzing O-glycosyl compounds"/>
    <property type="evidence" value="ECO:0007669"/>
    <property type="project" value="TreeGrafter"/>
</dbReference>
<evidence type="ECO:0000256" key="2">
    <source>
        <dbReference type="ARBA" id="ARBA00023295"/>
    </source>
</evidence>
<keyword evidence="2" id="KW-0326">Glycosidase</keyword>
<organism evidence="9 10">
    <name type="scientific">Pseudonocardia kunmingensis</name>
    <dbReference type="NCBI Taxonomy" id="630975"/>
    <lineage>
        <taxon>Bacteria</taxon>
        <taxon>Bacillati</taxon>
        <taxon>Actinomycetota</taxon>
        <taxon>Actinomycetes</taxon>
        <taxon>Pseudonocardiales</taxon>
        <taxon>Pseudonocardiaceae</taxon>
        <taxon>Pseudonocardia</taxon>
    </lineage>
</organism>
<dbReference type="GO" id="GO:0005975">
    <property type="term" value="P:carbohydrate metabolic process"/>
    <property type="evidence" value="ECO:0007669"/>
    <property type="project" value="InterPro"/>
</dbReference>
<dbReference type="GO" id="GO:0030246">
    <property type="term" value="F:carbohydrate binding"/>
    <property type="evidence" value="ECO:0007669"/>
    <property type="project" value="InterPro"/>
</dbReference>
<dbReference type="InterPro" id="IPR037018">
    <property type="entry name" value="GH65_N"/>
</dbReference>
<evidence type="ECO:0000256" key="4">
    <source>
        <dbReference type="PIRSR" id="PIRSR036289-51"/>
    </source>
</evidence>
<feature type="binding site" evidence="4">
    <location>
        <begin position="593"/>
        <end position="594"/>
    </location>
    <ligand>
        <name>substrate</name>
    </ligand>
</feature>
<gene>
    <name evidence="9" type="ORF">FB558_1324</name>
</gene>
<dbReference type="Gene3D" id="2.60.420.10">
    <property type="entry name" value="Maltose phosphorylase, domain 3"/>
    <property type="match status" value="1"/>
</dbReference>
<keyword evidence="2" id="KW-0378">Hydrolase</keyword>
<feature type="domain" description="Glycoside hydrolase family 65 N-terminal" evidence="8">
    <location>
        <begin position="16"/>
        <end position="271"/>
    </location>
</feature>